<keyword evidence="4" id="KW-1185">Reference proteome</keyword>
<feature type="transmembrane region" description="Helical" evidence="1">
    <location>
        <begin position="20"/>
        <end position="42"/>
    </location>
</feature>
<gene>
    <name evidence="3" type="ORF">A7L45_02480</name>
</gene>
<keyword evidence="1" id="KW-1133">Transmembrane helix</keyword>
<keyword evidence="1" id="KW-0812">Transmembrane</keyword>
<dbReference type="PANTHER" id="PTHR35788">
    <property type="entry name" value="EXPORTED PROTEIN-RELATED"/>
    <property type="match status" value="1"/>
</dbReference>
<evidence type="ECO:0000313" key="3">
    <source>
        <dbReference type="EMBL" id="APC39011.1"/>
    </source>
</evidence>
<sequence length="422" mass="47409">MISNIVKNPRNKNKKETKRVSIIAGVVLVLFVLQILLIHNAISKYKLKIYPQVWIEDTNIGGKTKTEAKNAIIQKHNNSIAKKNITIKINNKQYTIALSKLDMKYDYTLAVDEAYDIGKEGNSLKKYFAITSPGKKNITLNHTYNYDIVDTVLKDIIKDNNKKAVDATIVRNNLGELIVTKEEYGRSIDSASLKKEIKTKVENIKQEQNLLIESKLINIEPKIKKNNLEGINTLISSSTTNFGNSNESRSENIRVASDSINGHIVMPGDLFSFNDVVGERSAKKGYKLAKGIVNDKVVDDLGGGVCQVSTTLYNAILRTNIASVERYHHSLPCSYIGKGLDATVSFGLLDYKFKNTYSYPIFIESGIQNENLTFNVYSNASLSNKKYKIYNKVTGNHVNVFRITYENGNRLSKVLLYTDKIS</sequence>
<dbReference type="OrthoDB" id="9797191at2"/>
<organism evidence="3 4">
    <name type="scientific">Clostridium estertheticum subsp. estertheticum</name>
    <dbReference type="NCBI Taxonomy" id="1552"/>
    <lineage>
        <taxon>Bacteria</taxon>
        <taxon>Bacillati</taxon>
        <taxon>Bacillota</taxon>
        <taxon>Clostridia</taxon>
        <taxon>Eubacteriales</taxon>
        <taxon>Clostridiaceae</taxon>
        <taxon>Clostridium</taxon>
    </lineage>
</organism>
<dbReference type="PANTHER" id="PTHR35788:SF1">
    <property type="entry name" value="EXPORTED PROTEIN"/>
    <property type="match status" value="1"/>
</dbReference>
<protein>
    <recommendedName>
        <fullName evidence="2">YoaR-like putative peptidoglycan binding domain-containing protein</fullName>
    </recommendedName>
</protein>
<dbReference type="RefSeq" id="WP_071611308.1">
    <property type="nucleotide sequence ID" value="NZ_CP015756.1"/>
</dbReference>
<proteinExistence type="predicted"/>
<dbReference type="InterPro" id="IPR022029">
    <property type="entry name" value="YoaR-like_PG-bd"/>
</dbReference>
<dbReference type="KEGG" id="ceu:A7L45_02480"/>
<dbReference type="EMBL" id="CP015756">
    <property type="protein sequence ID" value="APC39011.1"/>
    <property type="molecule type" value="Genomic_DNA"/>
</dbReference>
<name>A0A1J0GCJ9_9CLOT</name>
<dbReference type="AlphaFoldDB" id="A0A1J0GCJ9"/>
<reference evidence="4" key="1">
    <citation type="journal article" date="2016" name="Front. Microbiol.">
        <title>Complete Genome Sequence of Clostridium estertheticum DSM 8809, a Microbe Identified in Spoiled Vacuum Packed Beef.</title>
        <authorList>
            <person name="Yu Z."/>
            <person name="Gunn L."/>
            <person name="Brennan E."/>
            <person name="Reid R."/>
            <person name="Wall P.G."/>
            <person name="Gaora O.P."/>
            <person name="Hurley D."/>
            <person name="Bolton D."/>
            <person name="Fanning S."/>
        </authorList>
    </citation>
    <scope>NUCLEOTIDE SEQUENCE [LARGE SCALE GENOMIC DNA]</scope>
    <source>
        <strain evidence="4">DSM 8809</strain>
    </source>
</reference>
<evidence type="ECO:0000313" key="4">
    <source>
        <dbReference type="Proteomes" id="UP000182569"/>
    </source>
</evidence>
<keyword evidence="1" id="KW-0472">Membrane</keyword>
<dbReference type="InterPro" id="IPR007391">
    <property type="entry name" value="Vancomycin_resist_VanW"/>
</dbReference>
<dbReference type="Proteomes" id="UP000182569">
    <property type="component" value="Chromosome"/>
</dbReference>
<feature type="domain" description="YoaR-like putative peptidoglycan binding" evidence="2">
    <location>
        <begin position="94"/>
        <end position="203"/>
    </location>
</feature>
<dbReference type="InterPro" id="IPR052913">
    <property type="entry name" value="Glycopeptide_resist_protein"/>
</dbReference>
<evidence type="ECO:0000259" key="2">
    <source>
        <dbReference type="Pfam" id="PF12229"/>
    </source>
</evidence>
<accession>A0A1J0GCJ9</accession>
<evidence type="ECO:0000256" key="1">
    <source>
        <dbReference type="SAM" id="Phobius"/>
    </source>
</evidence>
<dbReference type="Pfam" id="PF04294">
    <property type="entry name" value="VanW"/>
    <property type="match status" value="1"/>
</dbReference>
<dbReference type="Pfam" id="PF12229">
    <property type="entry name" value="PG_binding_4"/>
    <property type="match status" value="1"/>
</dbReference>